<dbReference type="RefSeq" id="WP_234848966.1">
    <property type="nucleotide sequence ID" value="NZ_BAAART010000040.1"/>
</dbReference>
<keyword evidence="1" id="KW-1133">Transmembrane helix</keyword>
<reference evidence="2 3" key="1">
    <citation type="journal article" date="2019" name="Int. J. Syst. Evol. Microbiol.">
        <title>The Global Catalogue of Microorganisms (GCM) 10K type strain sequencing project: providing services to taxonomists for standard genome sequencing and annotation.</title>
        <authorList>
            <consortium name="The Broad Institute Genomics Platform"/>
            <consortium name="The Broad Institute Genome Sequencing Center for Infectious Disease"/>
            <person name="Wu L."/>
            <person name="Ma J."/>
        </authorList>
    </citation>
    <scope>NUCLEOTIDE SEQUENCE [LARGE SCALE GENOMIC DNA]</scope>
    <source>
        <strain evidence="2 3">JCM 3053</strain>
    </source>
</reference>
<accession>A0ABN3DAD4</accession>
<dbReference type="EMBL" id="BAAART010000040">
    <property type="protein sequence ID" value="GAA2225815.1"/>
    <property type="molecule type" value="Genomic_DNA"/>
</dbReference>
<proteinExistence type="predicted"/>
<protein>
    <submittedName>
        <fullName evidence="2">Uncharacterized protein</fullName>
    </submittedName>
</protein>
<feature type="transmembrane region" description="Helical" evidence="1">
    <location>
        <begin position="22"/>
        <end position="39"/>
    </location>
</feature>
<comment type="caution">
    <text evidence="2">The sequence shown here is derived from an EMBL/GenBank/DDBJ whole genome shotgun (WGS) entry which is preliminary data.</text>
</comment>
<gene>
    <name evidence="2" type="ORF">GCM10010104_17280</name>
</gene>
<organism evidence="2 3">
    <name type="scientific">Streptomyces indiaensis</name>
    <dbReference type="NCBI Taxonomy" id="284033"/>
    <lineage>
        <taxon>Bacteria</taxon>
        <taxon>Bacillati</taxon>
        <taxon>Actinomycetota</taxon>
        <taxon>Actinomycetes</taxon>
        <taxon>Kitasatosporales</taxon>
        <taxon>Streptomycetaceae</taxon>
        <taxon>Streptomyces</taxon>
    </lineage>
</organism>
<keyword evidence="1" id="KW-0472">Membrane</keyword>
<sequence length="159" mass="17451">MEKSGSVASVEMVEGKSKVNGWMWPPLVAGAAVLALLAARRLADRPLPKLGDVVADGLATPWSRRLGVPQERIRPALQGRDSELRDRIGELAGNVTCTFRQEADAGRRHLIAVVLVCDYRNGESTEVTMRIPWRGLPADIRNELLQARTGETVRTWTVG</sequence>
<dbReference type="Proteomes" id="UP001501474">
    <property type="component" value="Unassembled WGS sequence"/>
</dbReference>
<evidence type="ECO:0000313" key="2">
    <source>
        <dbReference type="EMBL" id="GAA2225815.1"/>
    </source>
</evidence>
<keyword evidence="3" id="KW-1185">Reference proteome</keyword>
<keyword evidence="1" id="KW-0812">Transmembrane</keyword>
<evidence type="ECO:0000313" key="3">
    <source>
        <dbReference type="Proteomes" id="UP001501474"/>
    </source>
</evidence>
<name>A0ABN3DAD4_9ACTN</name>
<evidence type="ECO:0000256" key="1">
    <source>
        <dbReference type="SAM" id="Phobius"/>
    </source>
</evidence>